<reference evidence="2" key="1">
    <citation type="submission" date="2017-01" db="EMBL/GenBank/DDBJ databases">
        <title>Comparative genomics of anhydrobiosis in the tardigrade Hypsibius dujardini.</title>
        <authorList>
            <person name="Yoshida Y."/>
            <person name="Koutsovoulos G."/>
            <person name="Laetsch D."/>
            <person name="Stevens L."/>
            <person name="Kumar S."/>
            <person name="Horikawa D."/>
            <person name="Ishino K."/>
            <person name="Komine S."/>
            <person name="Tomita M."/>
            <person name="Blaxter M."/>
            <person name="Arakawa K."/>
        </authorList>
    </citation>
    <scope>NUCLEOTIDE SEQUENCE [LARGE SCALE GENOMIC DNA]</scope>
    <source>
        <strain evidence="2">Z151</strain>
    </source>
</reference>
<protein>
    <submittedName>
        <fullName evidence="1">Uncharacterized protein</fullName>
    </submittedName>
</protein>
<name>A0A1W0WTY9_HYPEX</name>
<organism evidence="1 2">
    <name type="scientific">Hypsibius exemplaris</name>
    <name type="common">Freshwater tardigrade</name>
    <dbReference type="NCBI Taxonomy" id="2072580"/>
    <lineage>
        <taxon>Eukaryota</taxon>
        <taxon>Metazoa</taxon>
        <taxon>Ecdysozoa</taxon>
        <taxon>Tardigrada</taxon>
        <taxon>Eutardigrada</taxon>
        <taxon>Parachela</taxon>
        <taxon>Hypsibioidea</taxon>
        <taxon>Hypsibiidae</taxon>
        <taxon>Hypsibius</taxon>
    </lineage>
</organism>
<gene>
    <name evidence="1" type="ORF">BV898_07290</name>
</gene>
<proteinExistence type="predicted"/>
<comment type="caution">
    <text evidence="1">The sequence shown here is derived from an EMBL/GenBank/DDBJ whole genome shotgun (WGS) entry which is preliminary data.</text>
</comment>
<sequence>MCAISAHSSIEVVIVKKSVRSAGKRRLRSLNLKAKLARRMKEEEEEQRALEELRSVIPEDQFARSFPKDEEPSGDEIVLAAARLIQQLEVRLRSLPNAAALLPELLQFQMWKDTNTDSKVSHPRSVPAGSVNC</sequence>
<dbReference type="Proteomes" id="UP000192578">
    <property type="component" value="Unassembled WGS sequence"/>
</dbReference>
<accession>A0A1W0WTY9</accession>
<dbReference type="EMBL" id="MTYJ01000047">
    <property type="protein sequence ID" value="OQV18661.1"/>
    <property type="molecule type" value="Genomic_DNA"/>
</dbReference>
<evidence type="ECO:0000313" key="2">
    <source>
        <dbReference type="Proteomes" id="UP000192578"/>
    </source>
</evidence>
<dbReference type="AlphaFoldDB" id="A0A1W0WTY9"/>
<evidence type="ECO:0000313" key="1">
    <source>
        <dbReference type="EMBL" id="OQV18661.1"/>
    </source>
</evidence>
<keyword evidence="2" id="KW-1185">Reference proteome</keyword>